<dbReference type="RefSeq" id="WP_183322933.1">
    <property type="nucleotide sequence ID" value="NZ_JACHVQ010000005.1"/>
</dbReference>
<evidence type="ECO:0000313" key="2">
    <source>
        <dbReference type="Proteomes" id="UP000559182"/>
    </source>
</evidence>
<sequence length="91" mass="9386">MGNIQMTQPCDEHVAMTSALPMLTSVHVAAARGSVQGTGVFAAGSAIDVIMRERAVDGISVADLGAECDVQTYNSKFAGGVRCSVFKSPPV</sequence>
<comment type="caution">
    <text evidence="1">The sequence shown here is derived from an EMBL/GenBank/DDBJ whole genome shotgun (WGS) entry which is preliminary data.</text>
</comment>
<reference evidence="1 2" key="1">
    <citation type="submission" date="2020-08" db="EMBL/GenBank/DDBJ databases">
        <title>Sequencing the genomes of 1000 actinobacteria strains.</title>
        <authorList>
            <person name="Klenk H.-P."/>
        </authorList>
    </citation>
    <scope>NUCLEOTIDE SEQUENCE [LARGE SCALE GENOMIC DNA]</scope>
    <source>
        <strain evidence="1 2">DSM 105369</strain>
    </source>
</reference>
<accession>A0A839N9R8</accession>
<evidence type="ECO:0000313" key="1">
    <source>
        <dbReference type="EMBL" id="MBB2894500.1"/>
    </source>
</evidence>
<dbReference type="AlphaFoldDB" id="A0A839N9R8"/>
<organism evidence="1 2">
    <name type="scientific">Flexivirga oryzae</name>
    <dbReference type="NCBI Taxonomy" id="1794944"/>
    <lineage>
        <taxon>Bacteria</taxon>
        <taxon>Bacillati</taxon>
        <taxon>Actinomycetota</taxon>
        <taxon>Actinomycetes</taxon>
        <taxon>Micrococcales</taxon>
        <taxon>Dermacoccaceae</taxon>
        <taxon>Flexivirga</taxon>
    </lineage>
</organism>
<keyword evidence="2" id="KW-1185">Reference proteome</keyword>
<proteinExistence type="predicted"/>
<protein>
    <submittedName>
        <fullName evidence="1">Uncharacterized protein</fullName>
    </submittedName>
</protein>
<gene>
    <name evidence="1" type="ORF">FHU39_004542</name>
</gene>
<name>A0A839N9R8_9MICO</name>
<dbReference type="EMBL" id="JACHVQ010000005">
    <property type="protein sequence ID" value="MBB2894500.1"/>
    <property type="molecule type" value="Genomic_DNA"/>
</dbReference>
<dbReference type="Proteomes" id="UP000559182">
    <property type="component" value="Unassembled WGS sequence"/>
</dbReference>